<accession>A0A3Q0QT55</accession>
<dbReference type="InterPro" id="IPR012849">
    <property type="entry name" value="Abl-interactor_HHR_dom"/>
</dbReference>
<evidence type="ECO:0000256" key="1">
    <source>
        <dbReference type="ARBA" id="ARBA00004496"/>
    </source>
</evidence>
<evidence type="ECO:0000256" key="4">
    <source>
        <dbReference type="ARBA" id="ARBA00022553"/>
    </source>
</evidence>
<protein>
    <recommendedName>
        <fullName evidence="6">Abl-interactor homeo-domain homologous domain-containing protein</fullName>
    </recommendedName>
</protein>
<evidence type="ECO:0000313" key="8">
    <source>
        <dbReference type="Proteomes" id="UP000261340"/>
    </source>
</evidence>
<dbReference type="GeneTree" id="ENSGT00940000167052"/>
<keyword evidence="4" id="KW-0597">Phosphoprotein</keyword>
<dbReference type="PANTHER" id="PTHR10460:SF60">
    <property type="entry name" value="ABI GENE FAMILY MEMBER 3"/>
    <property type="match status" value="1"/>
</dbReference>
<reference evidence="7" key="2">
    <citation type="submission" date="2025-09" db="UniProtKB">
        <authorList>
            <consortium name="Ensembl"/>
        </authorList>
    </citation>
    <scope>IDENTIFICATION</scope>
</reference>
<dbReference type="GO" id="GO:0098858">
    <property type="term" value="C:actin-based cell projection"/>
    <property type="evidence" value="ECO:0007669"/>
    <property type="project" value="TreeGrafter"/>
</dbReference>
<dbReference type="GO" id="GO:0030027">
    <property type="term" value="C:lamellipodium"/>
    <property type="evidence" value="ECO:0007669"/>
    <property type="project" value="TreeGrafter"/>
</dbReference>
<dbReference type="Gene3D" id="6.10.140.1620">
    <property type="match status" value="1"/>
</dbReference>
<dbReference type="GO" id="GO:0035591">
    <property type="term" value="F:signaling adaptor activity"/>
    <property type="evidence" value="ECO:0007669"/>
    <property type="project" value="TreeGrafter"/>
</dbReference>
<comment type="subcellular location">
    <subcellularLocation>
        <location evidence="1">Cytoplasm</location>
    </subcellularLocation>
</comment>
<organism evidence="7 8">
    <name type="scientific">Amphilophus citrinellus</name>
    <name type="common">Midas cichlid</name>
    <name type="synonym">Cichlasoma citrinellum</name>
    <dbReference type="NCBI Taxonomy" id="61819"/>
    <lineage>
        <taxon>Eukaryota</taxon>
        <taxon>Metazoa</taxon>
        <taxon>Chordata</taxon>
        <taxon>Craniata</taxon>
        <taxon>Vertebrata</taxon>
        <taxon>Euteleostomi</taxon>
        <taxon>Actinopterygii</taxon>
        <taxon>Neopterygii</taxon>
        <taxon>Teleostei</taxon>
        <taxon>Neoteleostei</taxon>
        <taxon>Acanthomorphata</taxon>
        <taxon>Ovalentaria</taxon>
        <taxon>Cichlomorphae</taxon>
        <taxon>Cichliformes</taxon>
        <taxon>Cichlidae</taxon>
        <taxon>New World cichlids</taxon>
        <taxon>Cichlasomatinae</taxon>
        <taxon>Heroini</taxon>
        <taxon>Amphilophus</taxon>
    </lineage>
</organism>
<dbReference type="GO" id="GO:0001764">
    <property type="term" value="P:neuron migration"/>
    <property type="evidence" value="ECO:0007669"/>
    <property type="project" value="TreeGrafter"/>
</dbReference>
<evidence type="ECO:0000256" key="5">
    <source>
        <dbReference type="ARBA" id="ARBA00023054"/>
    </source>
</evidence>
<keyword evidence="5" id="KW-0175">Coiled coil</keyword>
<dbReference type="GO" id="GO:0017124">
    <property type="term" value="F:SH3 domain binding"/>
    <property type="evidence" value="ECO:0007669"/>
    <property type="project" value="TreeGrafter"/>
</dbReference>
<name>A0A3Q0QT55_AMPCI</name>
<reference evidence="7" key="1">
    <citation type="submission" date="2025-08" db="UniProtKB">
        <authorList>
            <consortium name="Ensembl"/>
        </authorList>
    </citation>
    <scope>IDENTIFICATION</scope>
</reference>
<sequence>MSELITQILQEAPAARKDLVDNYSNLLRVADYCDNNYVQAEDSTKAVEAAKALVTQALASVTYQINTVASSVLRLLDLQAAAFHLEKVARREIGMFTTPKTRTYSQSMTPPAKGREPEELYSREPISYSILDTIGHSFQPMWTPTCLLPHRLPLTPWPLTFPLRPPSPHPQISPHLPLHHLSARQTASSLFLLHLLFYQEPQPHLPLHHLSAHQTASSLFLLHLLFYQVPQPHLPLHHLSAHQTASSLFLLHLLFYQEPRPLLLLHLLFDQEPRPLLLLLLHHLSILAHLLLHHHLPLLPHDCNITVCDLYLVQ</sequence>
<evidence type="ECO:0000259" key="6">
    <source>
        <dbReference type="Pfam" id="PF07815"/>
    </source>
</evidence>
<evidence type="ECO:0000256" key="2">
    <source>
        <dbReference type="ARBA" id="ARBA00010020"/>
    </source>
</evidence>
<comment type="similarity">
    <text evidence="2">Belongs to the ABI family.</text>
</comment>
<proteinExistence type="inferred from homology"/>
<dbReference type="InterPro" id="IPR028457">
    <property type="entry name" value="ABI"/>
</dbReference>
<keyword evidence="8" id="KW-1185">Reference proteome</keyword>
<dbReference type="AlphaFoldDB" id="A0A3Q0QT55"/>
<dbReference type="GO" id="GO:0031209">
    <property type="term" value="C:SCAR complex"/>
    <property type="evidence" value="ECO:0007669"/>
    <property type="project" value="TreeGrafter"/>
</dbReference>
<dbReference type="PANTHER" id="PTHR10460">
    <property type="entry name" value="ABL INTERACTOR FAMILY MEMBER"/>
    <property type="match status" value="1"/>
</dbReference>
<dbReference type="STRING" id="61819.ENSACIP00000001318"/>
<keyword evidence="3" id="KW-0963">Cytoplasm</keyword>
<feature type="domain" description="Abl-interactor homeo-domain homologous" evidence="6">
    <location>
        <begin position="79"/>
        <end position="140"/>
    </location>
</feature>
<dbReference type="Ensembl" id="ENSACIT00000001375.1">
    <property type="protein sequence ID" value="ENSACIP00000001318.1"/>
    <property type="gene ID" value="ENSACIG00000001082.1"/>
</dbReference>
<evidence type="ECO:0000313" key="7">
    <source>
        <dbReference type="Ensembl" id="ENSACIP00000001318.1"/>
    </source>
</evidence>
<evidence type="ECO:0000256" key="3">
    <source>
        <dbReference type="ARBA" id="ARBA00022490"/>
    </source>
</evidence>
<dbReference type="Pfam" id="PF07815">
    <property type="entry name" value="Abi_HHR"/>
    <property type="match status" value="1"/>
</dbReference>
<dbReference type="Proteomes" id="UP000261340">
    <property type="component" value="Unplaced"/>
</dbReference>